<keyword evidence="2" id="KW-0488">Methylation</keyword>
<dbReference type="Proteomes" id="UP000281474">
    <property type="component" value="Unassembled WGS sequence"/>
</dbReference>
<evidence type="ECO:0000256" key="1">
    <source>
        <dbReference type="ARBA" id="ARBA00005233"/>
    </source>
</evidence>
<evidence type="ECO:0000313" key="5">
    <source>
        <dbReference type="Proteomes" id="UP000281474"/>
    </source>
</evidence>
<keyword evidence="3" id="KW-0812">Transmembrane</keyword>
<dbReference type="GO" id="GO:0044096">
    <property type="term" value="C:type IV pilus"/>
    <property type="evidence" value="ECO:0007669"/>
    <property type="project" value="TreeGrafter"/>
</dbReference>
<dbReference type="Pfam" id="PF07963">
    <property type="entry name" value="N_methyl"/>
    <property type="match status" value="1"/>
</dbReference>
<dbReference type="OrthoDB" id="6272706at2"/>
<keyword evidence="5" id="KW-1185">Reference proteome</keyword>
<reference evidence="4 5" key="1">
    <citation type="submission" date="2018-09" db="EMBL/GenBank/DDBJ databases">
        <title>Phylogeny of the Shewanellaceae, and recommendation for two new genera, Pseudoshewanella and Parashewanella.</title>
        <authorList>
            <person name="Wang G."/>
        </authorList>
    </citation>
    <scope>NUCLEOTIDE SEQUENCE [LARGE SCALE GENOMIC DNA]</scope>
    <source>
        <strain evidence="4 5">C51</strain>
    </source>
</reference>
<sequence>MKGMKSMKGTKGFTLIELMIVVAIIGILAAVALPAYRDYVTQAEASAGMKATSSYAQKVATCIQTGVACNTIGAEIGNVVELSISTPAAKDTATTLVYAGDDCTLTASFSATGAISYAIAVSADSSATLAQCQEGANLTPAS</sequence>
<dbReference type="GO" id="GO:0043107">
    <property type="term" value="P:type IV pilus-dependent motility"/>
    <property type="evidence" value="ECO:0007669"/>
    <property type="project" value="TreeGrafter"/>
</dbReference>
<dbReference type="InterPro" id="IPR012902">
    <property type="entry name" value="N_methyl_site"/>
</dbReference>
<feature type="transmembrane region" description="Helical" evidence="3">
    <location>
        <begin position="12"/>
        <end position="36"/>
    </location>
</feature>
<comment type="similarity">
    <text evidence="1">Belongs to the N-Me-Phe pilin family.</text>
</comment>
<organism evidence="4 5">
    <name type="scientific">Parashewanella curva</name>
    <dbReference type="NCBI Taxonomy" id="2338552"/>
    <lineage>
        <taxon>Bacteria</taxon>
        <taxon>Pseudomonadati</taxon>
        <taxon>Pseudomonadota</taxon>
        <taxon>Gammaproteobacteria</taxon>
        <taxon>Alteromonadales</taxon>
        <taxon>Shewanellaceae</taxon>
        <taxon>Parashewanella</taxon>
    </lineage>
</organism>
<dbReference type="PANTHER" id="PTHR30093">
    <property type="entry name" value="GENERAL SECRETION PATHWAY PROTEIN G"/>
    <property type="match status" value="1"/>
</dbReference>
<keyword evidence="3" id="KW-1133">Transmembrane helix</keyword>
<dbReference type="PROSITE" id="PS00409">
    <property type="entry name" value="PROKAR_NTER_METHYL"/>
    <property type="match status" value="1"/>
</dbReference>
<dbReference type="PANTHER" id="PTHR30093:SF34">
    <property type="entry name" value="PREPILIN PEPTIDASE-DEPENDENT PROTEIN D"/>
    <property type="match status" value="1"/>
</dbReference>
<name>A0A3L8PW22_9GAMM</name>
<protein>
    <submittedName>
        <fullName evidence="4">Prepilin-type N-terminal cleavage/methylation domain-containing protein</fullName>
    </submittedName>
</protein>
<proteinExistence type="inferred from homology"/>
<evidence type="ECO:0000256" key="2">
    <source>
        <dbReference type="ARBA" id="ARBA00022481"/>
    </source>
</evidence>
<evidence type="ECO:0000256" key="3">
    <source>
        <dbReference type="SAM" id="Phobius"/>
    </source>
</evidence>
<evidence type="ECO:0000313" key="4">
    <source>
        <dbReference type="EMBL" id="RLV58628.1"/>
    </source>
</evidence>
<comment type="caution">
    <text evidence="4">The sequence shown here is derived from an EMBL/GenBank/DDBJ whole genome shotgun (WGS) entry which is preliminary data.</text>
</comment>
<keyword evidence="3" id="KW-0472">Membrane</keyword>
<accession>A0A3L8PW22</accession>
<gene>
    <name evidence="4" type="ORF">D5018_16305</name>
</gene>
<dbReference type="SUPFAM" id="SSF54523">
    <property type="entry name" value="Pili subunits"/>
    <property type="match status" value="1"/>
</dbReference>
<dbReference type="AlphaFoldDB" id="A0A3L8PW22"/>
<dbReference type="InterPro" id="IPR045584">
    <property type="entry name" value="Pilin-like"/>
</dbReference>
<dbReference type="Gene3D" id="3.30.700.10">
    <property type="entry name" value="Glycoprotein, Type 4 Pilin"/>
    <property type="match status" value="1"/>
</dbReference>
<dbReference type="EMBL" id="QZEI01000062">
    <property type="protein sequence ID" value="RLV58628.1"/>
    <property type="molecule type" value="Genomic_DNA"/>
</dbReference>
<dbReference type="NCBIfam" id="TIGR02532">
    <property type="entry name" value="IV_pilin_GFxxxE"/>
    <property type="match status" value="1"/>
</dbReference>